<dbReference type="CDD" id="cd00093">
    <property type="entry name" value="HTH_XRE"/>
    <property type="match status" value="1"/>
</dbReference>
<feature type="domain" description="HTH cro/C1-type" evidence="3">
    <location>
        <begin position="7"/>
        <end position="61"/>
    </location>
</feature>
<dbReference type="Pfam" id="PF01381">
    <property type="entry name" value="HTH_3"/>
    <property type="match status" value="1"/>
</dbReference>
<proteinExistence type="predicted"/>
<dbReference type="PROSITE" id="PS50943">
    <property type="entry name" value="HTH_CROC1"/>
    <property type="match status" value="1"/>
</dbReference>
<keyword evidence="2" id="KW-1133">Transmembrane helix</keyword>
<sequence length="191" mass="22302">MKIGHKLKQARNNANLTQSDVANQMHVSRKTVSGWENDRSIPDIYKINELSALYDINLNDILDNQKRKENKRSKLNYALMAWYFNLVIMGLNLFNLFTGLLRFVFFLEIISIILFFSIYVYHSNNKITIKNTLPFSFIFLFVITALFFALQIEKISRMGFEIAAFTYVGALFRAIVLDYGVLIIFTFKKLK</sequence>
<dbReference type="RefSeq" id="WP_260116775.1">
    <property type="nucleotide sequence ID" value="NZ_CP093361.1"/>
</dbReference>
<dbReference type="AlphaFoldDB" id="A0A976RSC6"/>
<feature type="transmembrane region" description="Helical" evidence="2">
    <location>
        <begin position="75"/>
        <end position="94"/>
    </location>
</feature>
<feature type="transmembrane region" description="Helical" evidence="2">
    <location>
        <begin position="133"/>
        <end position="152"/>
    </location>
</feature>
<dbReference type="PANTHER" id="PTHR46558:SF13">
    <property type="entry name" value="HTH-TYPE TRANSCRIPTIONAL REGULATOR IMMR"/>
    <property type="match status" value="1"/>
</dbReference>
<gene>
    <name evidence="4" type="ORF">MOO44_02005</name>
</gene>
<dbReference type="SMART" id="SM00530">
    <property type="entry name" value="HTH_XRE"/>
    <property type="match status" value="1"/>
</dbReference>
<dbReference type="Gene3D" id="1.10.260.40">
    <property type="entry name" value="lambda repressor-like DNA-binding domains"/>
    <property type="match status" value="1"/>
</dbReference>
<organism evidence="4 5">
    <name type="scientific">Nicoliella spurrieriana</name>
    <dbReference type="NCBI Taxonomy" id="2925830"/>
    <lineage>
        <taxon>Bacteria</taxon>
        <taxon>Bacillati</taxon>
        <taxon>Bacillota</taxon>
        <taxon>Bacilli</taxon>
        <taxon>Lactobacillales</taxon>
        <taxon>Lactobacillaceae</taxon>
        <taxon>Nicoliella</taxon>
    </lineage>
</organism>
<dbReference type="EMBL" id="CP093361">
    <property type="protein sequence ID" value="UQS86973.1"/>
    <property type="molecule type" value="Genomic_DNA"/>
</dbReference>
<protein>
    <submittedName>
        <fullName evidence="4">Helix-turn-helix domain-containing protein</fullName>
    </submittedName>
</protein>
<feature type="transmembrane region" description="Helical" evidence="2">
    <location>
        <begin position="100"/>
        <end position="121"/>
    </location>
</feature>
<dbReference type="InterPro" id="IPR001387">
    <property type="entry name" value="Cro/C1-type_HTH"/>
</dbReference>
<dbReference type="KEGG" id="lbe:MOO44_02005"/>
<keyword evidence="1" id="KW-0238">DNA-binding</keyword>
<keyword evidence="2" id="KW-0812">Transmembrane</keyword>
<dbReference type="SUPFAM" id="SSF47413">
    <property type="entry name" value="lambda repressor-like DNA-binding domains"/>
    <property type="match status" value="1"/>
</dbReference>
<name>A0A976RSC6_9LACO</name>
<dbReference type="PANTHER" id="PTHR46558">
    <property type="entry name" value="TRACRIPTIONAL REGULATORY PROTEIN-RELATED-RELATED"/>
    <property type="match status" value="1"/>
</dbReference>
<evidence type="ECO:0000313" key="5">
    <source>
        <dbReference type="Proteomes" id="UP000831181"/>
    </source>
</evidence>
<evidence type="ECO:0000256" key="2">
    <source>
        <dbReference type="SAM" id="Phobius"/>
    </source>
</evidence>
<keyword evidence="5" id="KW-1185">Reference proteome</keyword>
<accession>A0A976RSC6</accession>
<feature type="transmembrane region" description="Helical" evidence="2">
    <location>
        <begin position="164"/>
        <end position="187"/>
    </location>
</feature>
<dbReference type="GO" id="GO:0003677">
    <property type="term" value="F:DNA binding"/>
    <property type="evidence" value="ECO:0007669"/>
    <property type="project" value="UniProtKB-KW"/>
</dbReference>
<evidence type="ECO:0000259" key="3">
    <source>
        <dbReference type="PROSITE" id="PS50943"/>
    </source>
</evidence>
<reference evidence="4" key="1">
    <citation type="journal article" date="2022" name="Int. J. Syst. Evol. Microbiol.">
        <title>Apilactobacillus apisilvae sp. nov., Nicolia spurrieriana gen. nov. sp. nov., Bombilactobacillus folatiphilus sp. nov. and Bombilactobacillus thymidiniphilus sp. nov., four new lactic acid bacterial isolates from stingless bees Tetragonula carbonaria and Austroplebeia australis.</title>
        <authorList>
            <person name="Oliphant S.A."/>
            <person name="Watson-Haigh N.S."/>
            <person name="Sumby K.M."/>
            <person name="Gardner J."/>
            <person name="Groom S."/>
            <person name="Jiranek V."/>
        </authorList>
    </citation>
    <scope>NUCLEOTIDE SEQUENCE</scope>
    <source>
        <strain evidence="4">SGEP1_A5</strain>
    </source>
</reference>
<keyword evidence="2" id="KW-0472">Membrane</keyword>
<evidence type="ECO:0000256" key="1">
    <source>
        <dbReference type="ARBA" id="ARBA00023125"/>
    </source>
</evidence>
<dbReference type="Proteomes" id="UP000831181">
    <property type="component" value="Chromosome"/>
</dbReference>
<dbReference type="InterPro" id="IPR010982">
    <property type="entry name" value="Lambda_DNA-bd_dom_sf"/>
</dbReference>
<evidence type="ECO:0000313" key="4">
    <source>
        <dbReference type="EMBL" id="UQS86973.1"/>
    </source>
</evidence>